<keyword evidence="1" id="KW-1133">Transmembrane helix</keyword>
<name>A0A3P6DVX6_BRAOL</name>
<accession>A0A3P6DVX6</accession>
<protein>
    <submittedName>
        <fullName evidence="2">Uncharacterized protein</fullName>
    </submittedName>
</protein>
<reference evidence="2" key="1">
    <citation type="submission" date="2018-11" db="EMBL/GenBank/DDBJ databases">
        <authorList>
            <consortium name="Genoscope - CEA"/>
            <person name="William W."/>
        </authorList>
    </citation>
    <scope>NUCLEOTIDE SEQUENCE</scope>
</reference>
<dbReference type="AlphaFoldDB" id="A0A3P6DVX6"/>
<evidence type="ECO:0000256" key="1">
    <source>
        <dbReference type="SAM" id="Phobius"/>
    </source>
</evidence>
<feature type="transmembrane region" description="Helical" evidence="1">
    <location>
        <begin position="56"/>
        <end position="84"/>
    </location>
</feature>
<proteinExistence type="predicted"/>
<gene>
    <name evidence="2" type="ORF">BOLC2T11422H</name>
</gene>
<dbReference type="EMBL" id="LR031874">
    <property type="protein sequence ID" value="VDD26215.1"/>
    <property type="molecule type" value="Genomic_DNA"/>
</dbReference>
<sequence length="105" mass="12039">MVKRKLCCICCPARERGLEVVGAQIKGCLVLGTQGGIWVVSGKLSRKSDVNKFEKLFAWCLVLLTHVDIFGRLVNVLMTLLYLYHYEHVFPRCYKAFDCDHFAKQ</sequence>
<keyword evidence="1" id="KW-0472">Membrane</keyword>
<evidence type="ECO:0000313" key="2">
    <source>
        <dbReference type="EMBL" id="VDD26215.1"/>
    </source>
</evidence>
<organism evidence="2">
    <name type="scientific">Brassica oleracea</name>
    <name type="common">Wild cabbage</name>
    <dbReference type="NCBI Taxonomy" id="3712"/>
    <lineage>
        <taxon>Eukaryota</taxon>
        <taxon>Viridiplantae</taxon>
        <taxon>Streptophyta</taxon>
        <taxon>Embryophyta</taxon>
        <taxon>Tracheophyta</taxon>
        <taxon>Spermatophyta</taxon>
        <taxon>Magnoliopsida</taxon>
        <taxon>eudicotyledons</taxon>
        <taxon>Gunneridae</taxon>
        <taxon>Pentapetalae</taxon>
        <taxon>rosids</taxon>
        <taxon>malvids</taxon>
        <taxon>Brassicales</taxon>
        <taxon>Brassicaceae</taxon>
        <taxon>Brassiceae</taxon>
        <taxon>Brassica</taxon>
    </lineage>
</organism>
<keyword evidence="1" id="KW-0812">Transmembrane</keyword>